<reference evidence="4" key="1">
    <citation type="submission" date="2023-07" db="EMBL/GenBank/DDBJ databases">
        <title>A draft genome of Kazachstania heterogenica Y-27499.</title>
        <authorList>
            <person name="Donic C."/>
            <person name="Kralova J.S."/>
            <person name="Fidel L."/>
            <person name="Ben-Dor S."/>
            <person name="Jung S."/>
        </authorList>
    </citation>
    <scope>NUCLEOTIDE SEQUENCE [LARGE SCALE GENOMIC DNA]</scope>
    <source>
        <strain evidence="4">Y27499</strain>
    </source>
</reference>
<dbReference type="SMART" id="SM00173">
    <property type="entry name" value="RAS"/>
    <property type="match status" value="1"/>
</dbReference>
<comment type="caution">
    <text evidence="3">The sequence shown here is derived from an EMBL/GenBank/DDBJ whole genome shotgun (WGS) entry which is preliminary data.</text>
</comment>
<feature type="region of interest" description="Disordered" evidence="2">
    <location>
        <begin position="217"/>
        <end position="276"/>
    </location>
</feature>
<proteinExistence type="predicted"/>
<dbReference type="InterPro" id="IPR001806">
    <property type="entry name" value="Small_GTPase"/>
</dbReference>
<sequence length="276" mass="31127">MSPSTRNNVSRHDPIPDVKNQIDIQIGLVGDAQVGKTSLMVKYVQNIFDNEYTQTLGVNFLKKKIKLKQTEIVFSLMDLGGQSEFINMLPLAAVGSSVIIFLFDLTRPKTLKSIKDWYRQSKGLNDLAIPILVGTKFDLFYTMDMKYQKDISLVAMEYSQAMDAPLIFCSTARSIHIQKIFKIALAKIFNLTLTIDEIKTPGDPLLIYSERANDTTLTRNNSHTNNSSSDTANLRRKTSRNYNSHNRNGANYNNINNAPLSASPVPIRTSYNHHHP</sequence>
<gene>
    <name evidence="3" type="ORF">RI543_001666</name>
</gene>
<dbReference type="PANTHER" id="PTHR47978">
    <property type="match status" value="1"/>
</dbReference>
<dbReference type="EMBL" id="JAWIZZ010000040">
    <property type="protein sequence ID" value="KAK5780546.1"/>
    <property type="molecule type" value="Genomic_DNA"/>
</dbReference>
<evidence type="ECO:0000256" key="1">
    <source>
        <dbReference type="ARBA" id="ARBA00022741"/>
    </source>
</evidence>
<dbReference type="PRINTS" id="PR00449">
    <property type="entry name" value="RASTRNSFRMNG"/>
</dbReference>
<dbReference type="NCBIfam" id="TIGR00231">
    <property type="entry name" value="small_GTP"/>
    <property type="match status" value="1"/>
</dbReference>
<keyword evidence="4" id="KW-1185">Reference proteome</keyword>
<dbReference type="SUPFAM" id="SSF52540">
    <property type="entry name" value="P-loop containing nucleoside triphosphate hydrolases"/>
    <property type="match status" value="1"/>
</dbReference>
<feature type="compositionally biased region" description="Low complexity" evidence="2">
    <location>
        <begin position="217"/>
        <end position="232"/>
    </location>
</feature>
<name>A0AAN7W3R7_9SACH</name>
<dbReference type="GO" id="GO:0005525">
    <property type="term" value="F:GTP binding"/>
    <property type="evidence" value="ECO:0007669"/>
    <property type="project" value="InterPro"/>
</dbReference>
<dbReference type="AlphaFoldDB" id="A0AAN7W3R7"/>
<organism evidence="3 4">
    <name type="scientific">Arxiozyma heterogenica</name>
    <dbReference type="NCBI Taxonomy" id="278026"/>
    <lineage>
        <taxon>Eukaryota</taxon>
        <taxon>Fungi</taxon>
        <taxon>Dikarya</taxon>
        <taxon>Ascomycota</taxon>
        <taxon>Saccharomycotina</taxon>
        <taxon>Saccharomycetes</taxon>
        <taxon>Saccharomycetales</taxon>
        <taxon>Saccharomycetaceae</taxon>
        <taxon>Arxiozyma</taxon>
    </lineage>
</organism>
<dbReference type="GO" id="GO:0003924">
    <property type="term" value="F:GTPase activity"/>
    <property type="evidence" value="ECO:0007669"/>
    <property type="project" value="InterPro"/>
</dbReference>
<dbReference type="InterPro" id="IPR027417">
    <property type="entry name" value="P-loop_NTPase"/>
</dbReference>
<dbReference type="Proteomes" id="UP001306508">
    <property type="component" value="Unassembled WGS sequence"/>
</dbReference>
<keyword evidence="1" id="KW-0547">Nucleotide-binding</keyword>
<dbReference type="Pfam" id="PF00071">
    <property type="entry name" value="Ras"/>
    <property type="match status" value="1"/>
</dbReference>
<dbReference type="InterPro" id="IPR005225">
    <property type="entry name" value="Small_GTP-bd"/>
</dbReference>
<accession>A0AAN7W3R7</accession>
<dbReference type="SMART" id="SM00174">
    <property type="entry name" value="RHO"/>
    <property type="match status" value="1"/>
</dbReference>
<dbReference type="PROSITE" id="PS51419">
    <property type="entry name" value="RAB"/>
    <property type="match status" value="1"/>
</dbReference>
<feature type="compositionally biased region" description="Low complexity" evidence="2">
    <location>
        <begin position="246"/>
        <end position="257"/>
    </location>
</feature>
<protein>
    <submittedName>
        <fullName evidence="3">Uncharacterized protein</fullName>
    </submittedName>
</protein>
<dbReference type="Gene3D" id="3.40.50.300">
    <property type="entry name" value="P-loop containing nucleotide triphosphate hydrolases"/>
    <property type="match status" value="1"/>
</dbReference>
<evidence type="ECO:0000313" key="3">
    <source>
        <dbReference type="EMBL" id="KAK5780546.1"/>
    </source>
</evidence>
<dbReference type="SMART" id="SM00175">
    <property type="entry name" value="RAB"/>
    <property type="match status" value="1"/>
</dbReference>
<evidence type="ECO:0000256" key="2">
    <source>
        <dbReference type="SAM" id="MobiDB-lite"/>
    </source>
</evidence>
<evidence type="ECO:0000313" key="4">
    <source>
        <dbReference type="Proteomes" id="UP001306508"/>
    </source>
</evidence>